<dbReference type="Proteomes" id="UP000284706">
    <property type="component" value="Unassembled WGS sequence"/>
</dbReference>
<gene>
    <name evidence="1" type="ORF">CVT26_007671</name>
</gene>
<keyword evidence="2" id="KW-1185">Reference proteome</keyword>
<dbReference type="AlphaFoldDB" id="A0A409WT89"/>
<evidence type="ECO:0000313" key="1">
    <source>
        <dbReference type="EMBL" id="PPQ81744.1"/>
    </source>
</evidence>
<evidence type="ECO:0000313" key="2">
    <source>
        <dbReference type="Proteomes" id="UP000284706"/>
    </source>
</evidence>
<proteinExistence type="predicted"/>
<sequence length="463" mass="52664">MNNADEFFLPIRVPDHNSAVALSIIMLHQAVTDLLNDQRSEADVSRPNREKTEDLAFFLTMHSLGVKPCSEWTFKHLRSSAQPNVPLLWITADELFRGSEQPQEASCACAFTVHGVPHLRGLLAAHVCLEVSRLARITYGAFSVVRIGWNITRDRATIIIVGDEGFSATYNAVEPEGEPYDVTPGRDIGWYQGMPVSLFGTPPYGDPSLAELDETFEDVKLNVEAKCTPTSKMRPSAIFFMLFFPPSEAQRQGRRQRPLPPNETFCYLTGGRREMIVQEVNRVRQDGIAQCMGRLPRTITPASTVYNLRLTSDERRYIASTARFHFIWLEKPRRLARSVREMPAVKFGVTFSISCEAPFHSICLAYMLLRFCDENIRNGDYHIFKLQSLCFRYAKDDVYGVMLFNQPFKWAVREARAAAMLECNGFYLVDDTICSRWLSRSSAWIDDGPLTKENAMKLMEKAR</sequence>
<comment type="caution">
    <text evidence="1">The sequence shown here is derived from an EMBL/GenBank/DDBJ whole genome shotgun (WGS) entry which is preliminary data.</text>
</comment>
<organism evidence="1 2">
    <name type="scientific">Gymnopilus dilepis</name>
    <dbReference type="NCBI Taxonomy" id="231916"/>
    <lineage>
        <taxon>Eukaryota</taxon>
        <taxon>Fungi</taxon>
        <taxon>Dikarya</taxon>
        <taxon>Basidiomycota</taxon>
        <taxon>Agaricomycotina</taxon>
        <taxon>Agaricomycetes</taxon>
        <taxon>Agaricomycetidae</taxon>
        <taxon>Agaricales</taxon>
        <taxon>Agaricineae</taxon>
        <taxon>Hymenogastraceae</taxon>
        <taxon>Gymnopilus</taxon>
    </lineage>
</organism>
<accession>A0A409WT89</accession>
<protein>
    <submittedName>
        <fullName evidence="1">Uncharacterized protein</fullName>
    </submittedName>
</protein>
<dbReference type="InParanoid" id="A0A409WT89"/>
<dbReference type="EMBL" id="NHYE01004832">
    <property type="protein sequence ID" value="PPQ81744.1"/>
    <property type="molecule type" value="Genomic_DNA"/>
</dbReference>
<name>A0A409WT89_9AGAR</name>
<reference evidence="1 2" key="1">
    <citation type="journal article" date="2018" name="Evol. Lett.">
        <title>Horizontal gene cluster transfer increased hallucinogenic mushroom diversity.</title>
        <authorList>
            <person name="Reynolds H.T."/>
            <person name="Vijayakumar V."/>
            <person name="Gluck-Thaler E."/>
            <person name="Korotkin H.B."/>
            <person name="Matheny P.B."/>
            <person name="Slot J.C."/>
        </authorList>
    </citation>
    <scope>NUCLEOTIDE SEQUENCE [LARGE SCALE GENOMIC DNA]</scope>
    <source>
        <strain evidence="1 2">SRW20</strain>
    </source>
</reference>
<dbReference type="OrthoDB" id="3032208at2759"/>